<dbReference type="InterPro" id="IPR039425">
    <property type="entry name" value="RNA_pol_sigma-70-like"/>
</dbReference>
<evidence type="ECO:0000313" key="7">
    <source>
        <dbReference type="EMBL" id="MDY3560612.1"/>
    </source>
</evidence>
<dbReference type="InterPro" id="IPR014284">
    <property type="entry name" value="RNA_pol_sigma-70_dom"/>
</dbReference>
<dbReference type="InterPro" id="IPR013324">
    <property type="entry name" value="RNA_pol_sigma_r3/r4-like"/>
</dbReference>
<evidence type="ECO:0000256" key="4">
    <source>
        <dbReference type="ARBA" id="ARBA00023163"/>
    </source>
</evidence>
<dbReference type="PANTHER" id="PTHR43133:SF39">
    <property type="entry name" value="SIMILAR TO RNA POLYMERASE SIGMA-E FACTOR"/>
    <property type="match status" value="1"/>
</dbReference>
<evidence type="ECO:0000256" key="3">
    <source>
        <dbReference type="ARBA" id="ARBA00023082"/>
    </source>
</evidence>
<dbReference type="Proteomes" id="UP001272242">
    <property type="component" value="Unassembled WGS sequence"/>
</dbReference>
<name>A0ABU5F1H7_9BACT</name>
<protein>
    <submittedName>
        <fullName evidence="7">RNA polymerase sigma factor</fullName>
    </submittedName>
</protein>
<organism evidence="7 8">
    <name type="scientific">Gemmata algarum</name>
    <dbReference type="NCBI Taxonomy" id="2975278"/>
    <lineage>
        <taxon>Bacteria</taxon>
        <taxon>Pseudomonadati</taxon>
        <taxon>Planctomycetota</taxon>
        <taxon>Planctomycetia</taxon>
        <taxon>Gemmatales</taxon>
        <taxon>Gemmataceae</taxon>
        <taxon>Gemmata</taxon>
    </lineage>
</organism>
<accession>A0ABU5F1H7</accession>
<dbReference type="RefSeq" id="WP_320687155.1">
    <property type="nucleotide sequence ID" value="NZ_JAXBLV010000180.1"/>
</dbReference>
<dbReference type="InterPro" id="IPR053812">
    <property type="entry name" value="HTH_Sigma70_ECF-like"/>
</dbReference>
<feature type="domain" description="RNA polymerase sigma-70 ECF-like HTH" evidence="6">
    <location>
        <begin position="13"/>
        <end position="185"/>
    </location>
</feature>
<proteinExistence type="inferred from homology"/>
<feature type="region of interest" description="Disordered" evidence="5">
    <location>
        <begin position="101"/>
        <end position="128"/>
    </location>
</feature>
<evidence type="ECO:0000256" key="5">
    <source>
        <dbReference type="SAM" id="MobiDB-lite"/>
    </source>
</evidence>
<dbReference type="InterPro" id="IPR013325">
    <property type="entry name" value="RNA_pol_sigma_r2"/>
</dbReference>
<dbReference type="SUPFAM" id="SSF88946">
    <property type="entry name" value="Sigma2 domain of RNA polymerase sigma factors"/>
    <property type="match status" value="1"/>
</dbReference>
<evidence type="ECO:0000313" key="8">
    <source>
        <dbReference type="Proteomes" id="UP001272242"/>
    </source>
</evidence>
<dbReference type="EMBL" id="JAXBLV010000180">
    <property type="protein sequence ID" value="MDY3560612.1"/>
    <property type="molecule type" value="Genomic_DNA"/>
</dbReference>
<dbReference type="Gene3D" id="1.10.1740.10">
    <property type="match status" value="1"/>
</dbReference>
<keyword evidence="2" id="KW-0805">Transcription regulation</keyword>
<feature type="compositionally biased region" description="Low complexity" evidence="5">
    <location>
        <begin position="107"/>
        <end position="123"/>
    </location>
</feature>
<reference evidence="8" key="1">
    <citation type="journal article" date="2023" name="Mar. Drugs">
        <title>Gemmata algarum, a Novel Planctomycete Isolated from an Algal Mat, Displays Antimicrobial Activity.</title>
        <authorList>
            <person name="Kumar G."/>
            <person name="Kallscheuer N."/>
            <person name="Kashif M."/>
            <person name="Ahamad S."/>
            <person name="Jagadeeshwari U."/>
            <person name="Pannikurungottu S."/>
            <person name="Haufschild T."/>
            <person name="Kabuu M."/>
            <person name="Sasikala C."/>
            <person name="Jogler C."/>
            <person name="Ramana C."/>
        </authorList>
    </citation>
    <scope>NUCLEOTIDE SEQUENCE [LARGE SCALE GENOMIC DNA]</scope>
    <source>
        <strain evidence="8">JC673</strain>
    </source>
</reference>
<evidence type="ECO:0000256" key="1">
    <source>
        <dbReference type="ARBA" id="ARBA00010641"/>
    </source>
</evidence>
<keyword evidence="8" id="KW-1185">Reference proteome</keyword>
<dbReference type="Pfam" id="PF07638">
    <property type="entry name" value="Sigma70_ECF"/>
    <property type="match status" value="1"/>
</dbReference>
<dbReference type="PANTHER" id="PTHR43133">
    <property type="entry name" value="RNA POLYMERASE ECF-TYPE SIGMA FACTO"/>
    <property type="match status" value="1"/>
</dbReference>
<gene>
    <name evidence="7" type="ORF">R5W23_001857</name>
</gene>
<evidence type="ECO:0000259" key="6">
    <source>
        <dbReference type="Pfam" id="PF07638"/>
    </source>
</evidence>
<dbReference type="SUPFAM" id="SSF88659">
    <property type="entry name" value="Sigma3 and sigma4 domains of RNA polymerase sigma factors"/>
    <property type="match status" value="1"/>
</dbReference>
<dbReference type="CDD" id="cd06171">
    <property type="entry name" value="Sigma70_r4"/>
    <property type="match status" value="1"/>
</dbReference>
<comment type="similarity">
    <text evidence="1">Belongs to the sigma-70 factor family. ECF subfamily.</text>
</comment>
<comment type="caution">
    <text evidence="7">The sequence shown here is derived from an EMBL/GenBank/DDBJ whole genome shotgun (WGS) entry which is preliminary data.</text>
</comment>
<sequence>MPASNDPPSTLGGLLQRHKNGDVNAINEILECCRERFERLARVLLNRPGAARDLDTDDVVNEAVTRLIPVLRAKPFDSSAKFLGYAAQVMRNHLKDLANKRRPQHFPAPGSDAAGPHPGADAPETTDDPAKLAEWTSIHSTIDKLPEDQRQLFDLLFYHGLAVAEASDQLDVSETTLRTHWNSAKLHFMRLYGNATPPF</sequence>
<keyword evidence="3" id="KW-0731">Sigma factor</keyword>
<dbReference type="InterPro" id="IPR036388">
    <property type="entry name" value="WH-like_DNA-bd_sf"/>
</dbReference>
<dbReference type="Gene3D" id="1.10.10.10">
    <property type="entry name" value="Winged helix-like DNA-binding domain superfamily/Winged helix DNA-binding domain"/>
    <property type="match status" value="1"/>
</dbReference>
<dbReference type="NCBIfam" id="TIGR02937">
    <property type="entry name" value="sigma70-ECF"/>
    <property type="match status" value="1"/>
</dbReference>
<keyword evidence="4" id="KW-0804">Transcription</keyword>
<evidence type="ECO:0000256" key="2">
    <source>
        <dbReference type="ARBA" id="ARBA00023015"/>
    </source>
</evidence>